<accession>A0A644WJA4</accession>
<keyword evidence="2" id="KW-0732">Signal</keyword>
<dbReference type="InterPro" id="IPR008258">
    <property type="entry name" value="Transglycosylase_SLT_dom_1"/>
</dbReference>
<dbReference type="Pfam" id="PF01464">
    <property type="entry name" value="SLT"/>
    <property type="match status" value="1"/>
</dbReference>
<dbReference type="GO" id="GO:0009279">
    <property type="term" value="C:cell outer membrane"/>
    <property type="evidence" value="ECO:0007669"/>
    <property type="project" value="UniProtKB-SubCell"/>
</dbReference>
<comment type="caution">
    <text evidence="5">The sequence shown here is derived from an EMBL/GenBank/DDBJ whole genome shotgun (WGS) entry which is preliminary data.</text>
</comment>
<gene>
    <name evidence="5" type="primary">mltF_15</name>
    <name evidence="5" type="ORF">SDC9_49835</name>
</gene>
<keyword evidence="3" id="KW-0998">Cell outer membrane</keyword>
<proteinExistence type="predicted"/>
<dbReference type="Pfam" id="PF00497">
    <property type="entry name" value="SBP_bac_3"/>
    <property type="match status" value="1"/>
</dbReference>
<dbReference type="PANTHER" id="PTHR35936:SF32">
    <property type="entry name" value="MEMBRANE-BOUND LYTIC MUREIN TRANSGLYCOSYLASE F"/>
    <property type="match status" value="1"/>
</dbReference>
<feature type="domain" description="Solute-binding protein family 3/N-terminal" evidence="4">
    <location>
        <begin position="40"/>
        <end position="266"/>
    </location>
</feature>
<dbReference type="Gene3D" id="1.10.530.10">
    <property type="match status" value="1"/>
</dbReference>
<dbReference type="SUPFAM" id="SSF53850">
    <property type="entry name" value="Periplasmic binding protein-like II"/>
    <property type="match status" value="1"/>
</dbReference>
<dbReference type="SMART" id="SM00062">
    <property type="entry name" value="PBPb"/>
    <property type="match status" value="1"/>
</dbReference>
<sequence>MFIRLVLFLLLLLTSCVQQDVKNDELPPAGPSAEEQVQDTMHVATLYGSSSYFNFRGDEIMGYDYDLVNHFAEFSGVPVKIHLADSREEMLNMLRHNRIDLIAYSMYETKALKDEFDFVAFQEDSYMVLVQEIGMQTVSDINELKGKTVHVIKNSVYHQRMQHLNRELGGGIDIQLLDDTVSVDQAIEMVTKRKISYTIAHYKTAVQHKDFNRRLDCRIPVGFMQRNGWLVNKQNDKIKEMIADWENSSETELIRSQLYGKYLIKNPYFVTKKIAIPKGAISPYDAYFRKYAAEINWDWRLLAALAFHESRFDSSQVSRRGASGLMQLMPRTAAKFGLNMNDILNPEKNIEASVQYIKSLNLLFRKIENQEERKKFILASYNSGPAHILDAMALAEKHGKNPYIWFEHVEYFLSKKHEPEYYNDEVVKYGRFRSGETIRYVRNTLDTYQKYKGKM</sequence>
<evidence type="ECO:0000256" key="3">
    <source>
        <dbReference type="ARBA" id="ARBA00023237"/>
    </source>
</evidence>
<dbReference type="CDD" id="cd13403">
    <property type="entry name" value="MLTF-like"/>
    <property type="match status" value="1"/>
</dbReference>
<protein>
    <submittedName>
        <fullName evidence="5">Membrane-bound lytic murein transglycosylase F</fullName>
        <ecNumber evidence="5">4.2.2.-</ecNumber>
    </submittedName>
</protein>
<dbReference type="PANTHER" id="PTHR35936">
    <property type="entry name" value="MEMBRANE-BOUND LYTIC MUREIN TRANSGLYCOSYLASE F"/>
    <property type="match status" value="1"/>
</dbReference>
<evidence type="ECO:0000256" key="2">
    <source>
        <dbReference type="ARBA" id="ARBA00022729"/>
    </source>
</evidence>
<dbReference type="EMBL" id="VSSQ01000964">
    <property type="protein sequence ID" value="MPM03568.1"/>
    <property type="molecule type" value="Genomic_DNA"/>
</dbReference>
<name>A0A644WJA4_9ZZZZ</name>
<dbReference type="SUPFAM" id="SSF53955">
    <property type="entry name" value="Lysozyme-like"/>
    <property type="match status" value="1"/>
</dbReference>
<dbReference type="InterPro" id="IPR001638">
    <property type="entry name" value="Solute-binding_3/MltF_N"/>
</dbReference>
<evidence type="ECO:0000313" key="5">
    <source>
        <dbReference type="EMBL" id="MPM03568.1"/>
    </source>
</evidence>
<keyword evidence="5" id="KW-0456">Lyase</keyword>
<keyword evidence="3" id="KW-0472">Membrane</keyword>
<dbReference type="PROSITE" id="PS51257">
    <property type="entry name" value="PROKAR_LIPOPROTEIN"/>
    <property type="match status" value="1"/>
</dbReference>
<dbReference type="Gene3D" id="3.40.190.10">
    <property type="entry name" value="Periplasmic binding protein-like II"/>
    <property type="match status" value="2"/>
</dbReference>
<organism evidence="5">
    <name type="scientific">bioreactor metagenome</name>
    <dbReference type="NCBI Taxonomy" id="1076179"/>
    <lineage>
        <taxon>unclassified sequences</taxon>
        <taxon>metagenomes</taxon>
        <taxon>ecological metagenomes</taxon>
    </lineage>
</organism>
<dbReference type="GO" id="GO:0016829">
    <property type="term" value="F:lyase activity"/>
    <property type="evidence" value="ECO:0007669"/>
    <property type="project" value="UniProtKB-KW"/>
</dbReference>
<dbReference type="AlphaFoldDB" id="A0A644WJA4"/>
<evidence type="ECO:0000259" key="4">
    <source>
        <dbReference type="SMART" id="SM00062"/>
    </source>
</evidence>
<dbReference type="InterPro" id="IPR023346">
    <property type="entry name" value="Lysozyme-like_dom_sf"/>
</dbReference>
<reference evidence="5" key="1">
    <citation type="submission" date="2019-08" db="EMBL/GenBank/DDBJ databases">
        <authorList>
            <person name="Kucharzyk K."/>
            <person name="Murdoch R.W."/>
            <person name="Higgins S."/>
            <person name="Loffler F."/>
        </authorList>
    </citation>
    <scope>NUCLEOTIDE SEQUENCE</scope>
</reference>
<dbReference type="EC" id="4.2.2.-" evidence="5"/>
<comment type="subcellular location">
    <subcellularLocation>
        <location evidence="1">Cell outer membrane</location>
        <topology evidence="1">Peripheral membrane protein</topology>
    </subcellularLocation>
</comment>
<evidence type="ECO:0000256" key="1">
    <source>
        <dbReference type="ARBA" id="ARBA00004339"/>
    </source>
</evidence>